<sequence>MKVSSQDLVRLPYHLKQEPCCCSKISLKNQSLMLNVECYLYLDLLVRDQTSLIVNLMDEEESMADLFDENGKSICNDLEKLTALPWKIPQGIIGNPLQSEHVSTLPQLQIPLYPLLQGDRIQLKLMKLLGQGFASMMVLSREEHHYVQTVLTPCIQEYCEQLSCDKYNPCSGAYCMAYCRDLKLWTRAHCDKSSQQHGHVYLFLVDYGVHAHLPITDIRPCHEWIS</sequence>
<evidence type="ECO:0000313" key="2">
    <source>
        <dbReference type="Proteomes" id="UP000079169"/>
    </source>
</evidence>
<dbReference type="Pfam" id="PF00567">
    <property type="entry name" value="TUDOR"/>
    <property type="match status" value="1"/>
</dbReference>
<dbReference type="CDD" id="cd20379">
    <property type="entry name" value="Tudor_dTUD-like"/>
    <property type="match status" value="1"/>
</dbReference>
<dbReference type="AlphaFoldDB" id="A0A3Q0JDY1"/>
<dbReference type="InterPro" id="IPR002999">
    <property type="entry name" value="Tudor"/>
</dbReference>
<proteinExistence type="predicted"/>
<dbReference type="Gene3D" id="2.30.30.140">
    <property type="match status" value="1"/>
</dbReference>
<name>A0A3Q0JDY1_DIACI</name>
<organism evidence="2 3">
    <name type="scientific">Diaphorina citri</name>
    <name type="common">Asian citrus psyllid</name>
    <dbReference type="NCBI Taxonomy" id="121845"/>
    <lineage>
        <taxon>Eukaryota</taxon>
        <taxon>Metazoa</taxon>
        <taxon>Ecdysozoa</taxon>
        <taxon>Arthropoda</taxon>
        <taxon>Hexapoda</taxon>
        <taxon>Insecta</taxon>
        <taxon>Pterygota</taxon>
        <taxon>Neoptera</taxon>
        <taxon>Paraneoptera</taxon>
        <taxon>Hemiptera</taxon>
        <taxon>Sternorrhyncha</taxon>
        <taxon>Psylloidea</taxon>
        <taxon>Psyllidae</taxon>
        <taxon>Diaphorininae</taxon>
        <taxon>Diaphorina</taxon>
    </lineage>
</organism>
<dbReference type="Proteomes" id="UP000079169">
    <property type="component" value="Unplaced"/>
</dbReference>
<evidence type="ECO:0000313" key="3">
    <source>
        <dbReference type="RefSeq" id="XP_026686661.1"/>
    </source>
</evidence>
<accession>A0A3Q0JDY1</accession>
<dbReference type="KEGG" id="dci:103519322"/>
<gene>
    <name evidence="3" type="primary">LOC103519322</name>
</gene>
<reference evidence="3" key="1">
    <citation type="submission" date="2025-08" db="UniProtKB">
        <authorList>
            <consortium name="RefSeq"/>
        </authorList>
    </citation>
    <scope>IDENTIFICATION</scope>
</reference>
<protein>
    <submittedName>
        <fullName evidence="3">Uncharacterized protein LOC103519322</fullName>
    </submittedName>
</protein>
<dbReference type="GeneID" id="103519322"/>
<dbReference type="SUPFAM" id="SSF63748">
    <property type="entry name" value="Tudor/PWWP/MBT"/>
    <property type="match status" value="1"/>
</dbReference>
<keyword evidence="2" id="KW-1185">Reference proteome</keyword>
<feature type="domain" description="Tudor" evidence="1">
    <location>
        <begin position="168"/>
        <end position="226"/>
    </location>
</feature>
<dbReference type="PROSITE" id="PS50304">
    <property type="entry name" value="TUDOR"/>
    <property type="match status" value="1"/>
</dbReference>
<evidence type="ECO:0000259" key="1">
    <source>
        <dbReference type="PROSITE" id="PS50304"/>
    </source>
</evidence>
<dbReference type="RefSeq" id="XP_026686661.1">
    <property type="nucleotide sequence ID" value="XM_026830860.1"/>
</dbReference>
<dbReference type="PaxDb" id="121845-A0A3Q0JDY1"/>